<keyword evidence="2" id="KW-1185">Reference proteome</keyword>
<accession>A0AAE0GQ71</accession>
<dbReference type="InterPro" id="IPR003428">
    <property type="entry name" value="MAM33"/>
</dbReference>
<dbReference type="AlphaFoldDB" id="A0AAE0GQ71"/>
<proteinExistence type="predicted"/>
<dbReference type="GO" id="GO:0005759">
    <property type="term" value="C:mitochondrial matrix"/>
    <property type="evidence" value="ECO:0007669"/>
    <property type="project" value="InterPro"/>
</dbReference>
<sequence>MYRQRSLITLISAVRQYSTRTVLNSCRAPVAVAQDRLQTYAAALTPRTFVGRTFASSAVNPADQELAGVLASEISNEKETFEPSQLKPPAPFKLVEKENDCFMELTRSFGKDETVTIRFLANDQEPHEMTPDEEEEMEEQDLSAIYFTVEVNKPDSKKTLTFECVTNGEGIELRAVSLGANEDAGTEDEYTGPDFHELDEKLQENFDKYLEARGVNPELTAFIVEIASDKEQRLYMNWLDSMNKFIGN</sequence>
<gene>
    <name evidence="1" type="ORF">CYMTET_9977</name>
</gene>
<dbReference type="SUPFAM" id="SSF54529">
    <property type="entry name" value="Mitochondrial glycoprotein MAM33-like"/>
    <property type="match status" value="1"/>
</dbReference>
<dbReference type="InterPro" id="IPR036561">
    <property type="entry name" value="MAM33_sf"/>
</dbReference>
<evidence type="ECO:0000313" key="1">
    <source>
        <dbReference type="EMBL" id="KAK3282277.1"/>
    </source>
</evidence>
<dbReference type="Gene3D" id="3.10.280.10">
    <property type="entry name" value="Mitochondrial glycoprotein"/>
    <property type="match status" value="1"/>
</dbReference>
<protein>
    <recommendedName>
        <fullName evidence="3">Mitochondrial glycoprotein</fullName>
    </recommendedName>
</protein>
<evidence type="ECO:0000313" key="2">
    <source>
        <dbReference type="Proteomes" id="UP001190700"/>
    </source>
</evidence>
<name>A0AAE0GQ71_9CHLO</name>
<reference evidence="1 2" key="1">
    <citation type="journal article" date="2015" name="Genome Biol. Evol.">
        <title>Comparative Genomics of a Bacterivorous Green Alga Reveals Evolutionary Causalities and Consequences of Phago-Mixotrophic Mode of Nutrition.</title>
        <authorList>
            <person name="Burns J.A."/>
            <person name="Paasch A."/>
            <person name="Narechania A."/>
            <person name="Kim E."/>
        </authorList>
    </citation>
    <scope>NUCLEOTIDE SEQUENCE [LARGE SCALE GENOMIC DNA]</scope>
    <source>
        <strain evidence="1 2">PLY_AMNH</strain>
    </source>
</reference>
<organism evidence="1 2">
    <name type="scientific">Cymbomonas tetramitiformis</name>
    <dbReference type="NCBI Taxonomy" id="36881"/>
    <lineage>
        <taxon>Eukaryota</taxon>
        <taxon>Viridiplantae</taxon>
        <taxon>Chlorophyta</taxon>
        <taxon>Pyramimonadophyceae</taxon>
        <taxon>Pyramimonadales</taxon>
        <taxon>Pyramimonadaceae</taxon>
        <taxon>Cymbomonas</taxon>
    </lineage>
</organism>
<dbReference type="PANTHER" id="PTHR10826:SF1">
    <property type="entry name" value="COMPLEMENT COMPONENT 1 Q SUBCOMPONENT-BINDING PROTEIN, MITOCHONDRIAL"/>
    <property type="match status" value="1"/>
</dbReference>
<evidence type="ECO:0008006" key="3">
    <source>
        <dbReference type="Google" id="ProtNLM"/>
    </source>
</evidence>
<dbReference type="EMBL" id="LGRX02003398">
    <property type="protein sequence ID" value="KAK3282277.1"/>
    <property type="molecule type" value="Genomic_DNA"/>
</dbReference>
<dbReference type="PANTHER" id="PTHR10826">
    <property type="entry name" value="COMPLEMENT COMPONENT 1"/>
    <property type="match status" value="1"/>
</dbReference>
<comment type="caution">
    <text evidence="1">The sequence shown here is derived from an EMBL/GenBank/DDBJ whole genome shotgun (WGS) entry which is preliminary data.</text>
</comment>
<dbReference type="Pfam" id="PF02330">
    <property type="entry name" value="MAM33"/>
    <property type="match status" value="1"/>
</dbReference>
<dbReference type="Proteomes" id="UP001190700">
    <property type="component" value="Unassembled WGS sequence"/>
</dbReference>